<dbReference type="EMBL" id="CP093379">
    <property type="protein sequence ID" value="UNM95770.1"/>
    <property type="molecule type" value="Genomic_DNA"/>
</dbReference>
<evidence type="ECO:0000256" key="5">
    <source>
        <dbReference type="ARBA" id="ARBA00022692"/>
    </source>
</evidence>
<dbReference type="Proteomes" id="UP000829542">
    <property type="component" value="Chromosome"/>
</dbReference>
<dbReference type="InterPro" id="IPR001463">
    <property type="entry name" value="Na/Ala_symport"/>
</dbReference>
<name>A0ABY3X1K7_9GAMM</name>
<dbReference type="Gene3D" id="1.20.1740.10">
    <property type="entry name" value="Amino acid/polyamine transporter I"/>
    <property type="match status" value="1"/>
</dbReference>
<feature type="transmembrane region" description="Helical" evidence="8">
    <location>
        <begin position="296"/>
        <end position="322"/>
    </location>
</feature>
<evidence type="ECO:0000256" key="4">
    <source>
        <dbReference type="ARBA" id="ARBA00022475"/>
    </source>
</evidence>
<feature type="transmembrane region" description="Helical" evidence="8">
    <location>
        <begin position="142"/>
        <end position="161"/>
    </location>
</feature>
<feature type="transmembrane region" description="Helical" evidence="8">
    <location>
        <begin position="213"/>
        <end position="239"/>
    </location>
</feature>
<comment type="similarity">
    <text evidence="2 8">Belongs to the alanine or glycine:cation symporter (AGCS) (TC 2.A.25) family.</text>
</comment>
<feature type="transmembrane region" description="Helical" evidence="8">
    <location>
        <begin position="404"/>
        <end position="428"/>
    </location>
</feature>
<evidence type="ECO:0000313" key="9">
    <source>
        <dbReference type="EMBL" id="UNM95770.1"/>
    </source>
</evidence>
<evidence type="ECO:0000256" key="3">
    <source>
        <dbReference type="ARBA" id="ARBA00022448"/>
    </source>
</evidence>
<dbReference type="PANTHER" id="PTHR30330:SF1">
    <property type="entry name" value="AMINO-ACID CARRIER PROTEIN ALST"/>
    <property type="match status" value="1"/>
</dbReference>
<keyword evidence="6 8" id="KW-1133">Transmembrane helix</keyword>
<protein>
    <submittedName>
        <fullName evidence="9">Alanine:cation symporter family protein</fullName>
    </submittedName>
</protein>
<dbReference type="PANTHER" id="PTHR30330">
    <property type="entry name" value="AGSS FAMILY TRANSPORTER, SODIUM-ALANINE"/>
    <property type="match status" value="1"/>
</dbReference>
<sequence>MVKELFHFLIGDLIWLYILAPLFFILSGYLTYKTGFVQLRFLKETWSSLFEKTKNSVGITPLQAFSLSMAGRIGAGNIIGVTFAISLGGPGAIFWMWVVAFLSMALAFIENILAQVYKVKRGDLYHGGPAYYIAKGLKSPKLGALFAIVFVFVFGLLFNVVQSSTILDMVSMTYSVESNYGVLFVLLVITAVAITGGLRRVSHITEIIVPLALLIYLLLILGISIMHISALPAVLKLIISNAFGGKEMMVGAIASAMVQGVKRGLLFNGTGMGSATLAGSTANTRHPAKQGLLQSLGVFVDTVFINGSTAFIILMSGVYGHGIPNGILLVQASITHYLGGFAPYYVSTILLLTSFTAIVGNYYYGETNITYLSERKGVLITYRFAVLGMLILGAFVNIDELWNIVTFFVGSMTIINLVVIFLLSGTAFKVWDNYLQQKKIGKVPYFYAEDIPGLEGADCWEKPDSLKEKTREDAYFKAMPR</sequence>
<evidence type="ECO:0000256" key="6">
    <source>
        <dbReference type="ARBA" id="ARBA00022989"/>
    </source>
</evidence>
<feature type="transmembrane region" description="Helical" evidence="8">
    <location>
        <begin position="94"/>
        <end position="114"/>
    </location>
</feature>
<keyword evidence="7 8" id="KW-0472">Membrane</keyword>
<keyword evidence="10" id="KW-1185">Reference proteome</keyword>
<feature type="transmembrane region" description="Helical" evidence="8">
    <location>
        <begin position="342"/>
        <end position="365"/>
    </location>
</feature>
<reference evidence="9 10" key="1">
    <citation type="submission" date="2022-03" db="EMBL/GenBank/DDBJ databases">
        <title>Ignatzschineria rhizosphaerae HR5S32.</title>
        <authorList>
            <person name="Sun J.Q."/>
            <person name="Feng J.Y."/>
        </authorList>
    </citation>
    <scope>NUCLEOTIDE SEQUENCE [LARGE SCALE GENOMIC DNA]</scope>
    <source>
        <strain evidence="9 10">HR5S32</strain>
    </source>
</reference>
<feature type="transmembrane region" description="Helical" evidence="8">
    <location>
        <begin position="377"/>
        <end position="398"/>
    </location>
</feature>
<keyword evidence="8" id="KW-0769">Symport</keyword>
<evidence type="ECO:0000256" key="7">
    <source>
        <dbReference type="ARBA" id="ARBA00023136"/>
    </source>
</evidence>
<evidence type="ECO:0000256" key="1">
    <source>
        <dbReference type="ARBA" id="ARBA00004651"/>
    </source>
</evidence>
<keyword evidence="3 8" id="KW-0813">Transport</keyword>
<feature type="transmembrane region" description="Helical" evidence="8">
    <location>
        <begin position="14"/>
        <end position="32"/>
    </location>
</feature>
<proteinExistence type="inferred from homology"/>
<evidence type="ECO:0000256" key="8">
    <source>
        <dbReference type="RuleBase" id="RU363064"/>
    </source>
</evidence>
<dbReference type="NCBIfam" id="TIGR00835">
    <property type="entry name" value="agcS"/>
    <property type="match status" value="1"/>
</dbReference>
<accession>A0ABY3X1K7</accession>
<comment type="subcellular location">
    <subcellularLocation>
        <location evidence="8">Cell inner membrane</location>
        <topology evidence="8">Multi-pass membrane protein</topology>
    </subcellularLocation>
    <subcellularLocation>
        <location evidence="1">Cell membrane</location>
        <topology evidence="1">Multi-pass membrane protein</topology>
    </subcellularLocation>
</comment>
<evidence type="ECO:0000256" key="2">
    <source>
        <dbReference type="ARBA" id="ARBA00009261"/>
    </source>
</evidence>
<gene>
    <name evidence="9" type="ORF">MMG00_11210</name>
</gene>
<keyword evidence="5 8" id="KW-0812">Transmembrane</keyword>
<keyword evidence="8" id="KW-0997">Cell inner membrane</keyword>
<keyword evidence="4" id="KW-1003">Cell membrane</keyword>
<organism evidence="9 10">
    <name type="scientific">Ignatzschineria rhizosphaerae</name>
    <dbReference type="NCBI Taxonomy" id="2923279"/>
    <lineage>
        <taxon>Bacteria</taxon>
        <taxon>Pseudomonadati</taxon>
        <taxon>Pseudomonadota</taxon>
        <taxon>Gammaproteobacteria</taxon>
        <taxon>Cardiobacteriales</taxon>
        <taxon>Ignatzschineriaceae</taxon>
        <taxon>Ignatzschineria</taxon>
    </lineage>
</organism>
<dbReference type="RefSeq" id="WP_242148347.1">
    <property type="nucleotide sequence ID" value="NZ_CP093379.1"/>
</dbReference>
<evidence type="ECO:0000313" key="10">
    <source>
        <dbReference type="Proteomes" id="UP000829542"/>
    </source>
</evidence>
<dbReference type="PRINTS" id="PR00175">
    <property type="entry name" value="NAALASMPORT"/>
</dbReference>
<dbReference type="Pfam" id="PF01235">
    <property type="entry name" value="Na_Ala_symp"/>
    <property type="match status" value="1"/>
</dbReference>
<feature type="transmembrane region" description="Helical" evidence="8">
    <location>
        <begin position="181"/>
        <end position="201"/>
    </location>
</feature>